<reference evidence="1" key="1">
    <citation type="submission" date="2021-05" db="EMBL/GenBank/DDBJ databases">
        <authorList>
            <person name="Pietrasiak N."/>
            <person name="Ward R."/>
            <person name="Stajich J.E."/>
            <person name="Kurbessoian T."/>
        </authorList>
    </citation>
    <scope>NUCLEOTIDE SEQUENCE</scope>
    <source>
        <strain evidence="1">JT2-VF2</strain>
    </source>
</reference>
<dbReference type="AlphaFoldDB" id="A0A951PSY5"/>
<reference evidence="1" key="2">
    <citation type="journal article" date="2022" name="Microbiol. Resour. Announc.">
        <title>Metagenome Sequencing to Explore Phylogenomics of Terrestrial Cyanobacteria.</title>
        <authorList>
            <person name="Ward R.D."/>
            <person name="Stajich J.E."/>
            <person name="Johansen J.R."/>
            <person name="Huntemann M."/>
            <person name="Clum A."/>
            <person name="Foster B."/>
            <person name="Foster B."/>
            <person name="Roux S."/>
            <person name="Palaniappan K."/>
            <person name="Varghese N."/>
            <person name="Mukherjee S."/>
            <person name="Reddy T.B.K."/>
            <person name="Daum C."/>
            <person name="Copeland A."/>
            <person name="Chen I.A."/>
            <person name="Ivanova N.N."/>
            <person name="Kyrpides N.C."/>
            <person name="Shapiro N."/>
            <person name="Eloe-Fadrosh E.A."/>
            <person name="Pietrasiak N."/>
        </authorList>
    </citation>
    <scope>NUCLEOTIDE SEQUENCE</scope>
    <source>
        <strain evidence="1">JT2-VF2</strain>
    </source>
</reference>
<gene>
    <name evidence="1" type="ORF">KME32_00825</name>
</gene>
<organism evidence="1 2">
    <name type="scientific">Mojavia pulchra JT2-VF2</name>
    <dbReference type="NCBI Taxonomy" id="287848"/>
    <lineage>
        <taxon>Bacteria</taxon>
        <taxon>Bacillati</taxon>
        <taxon>Cyanobacteriota</taxon>
        <taxon>Cyanophyceae</taxon>
        <taxon>Nostocales</taxon>
        <taxon>Nostocaceae</taxon>
    </lineage>
</organism>
<protein>
    <submittedName>
        <fullName evidence="1">Uncharacterized protein</fullName>
    </submittedName>
</protein>
<accession>A0A951PSY5</accession>
<sequence>MIVATQVRNSRLEFLTLRFLRPLLHLLQGGDRLRWCVAHRLDKLGDIEASLF</sequence>
<proteinExistence type="predicted"/>
<comment type="caution">
    <text evidence="1">The sequence shown here is derived from an EMBL/GenBank/DDBJ whole genome shotgun (WGS) entry which is preliminary data.</text>
</comment>
<dbReference type="Proteomes" id="UP000715781">
    <property type="component" value="Unassembled WGS sequence"/>
</dbReference>
<evidence type="ECO:0000313" key="2">
    <source>
        <dbReference type="Proteomes" id="UP000715781"/>
    </source>
</evidence>
<dbReference type="EMBL" id="JAHHHN010000001">
    <property type="protein sequence ID" value="MBW4559694.1"/>
    <property type="molecule type" value="Genomic_DNA"/>
</dbReference>
<evidence type="ECO:0000313" key="1">
    <source>
        <dbReference type="EMBL" id="MBW4559694.1"/>
    </source>
</evidence>
<name>A0A951PSY5_9NOST</name>